<evidence type="ECO:0000256" key="2">
    <source>
        <dbReference type="ARBA" id="ARBA00022448"/>
    </source>
</evidence>
<evidence type="ECO:0000256" key="1">
    <source>
        <dbReference type="ARBA" id="ARBA00006756"/>
    </source>
</evidence>
<reference evidence="5" key="1">
    <citation type="submission" date="2019-03" db="EMBL/GenBank/DDBJ databases">
        <authorList>
            <person name="Mank J."/>
            <person name="Almeida P."/>
        </authorList>
    </citation>
    <scope>NUCLEOTIDE SEQUENCE</scope>
    <source>
        <strain evidence="5">78183</strain>
    </source>
</reference>
<dbReference type="GO" id="GO:0015031">
    <property type="term" value="P:protein transport"/>
    <property type="evidence" value="ECO:0007669"/>
    <property type="project" value="UniProtKB-KW"/>
</dbReference>
<keyword evidence="3" id="KW-0268">Exocytosis</keyword>
<dbReference type="InterPro" id="IPR046364">
    <property type="entry name" value="Exo70_C"/>
</dbReference>
<dbReference type="GO" id="GO:0005546">
    <property type="term" value="F:phosphatidylinositol-4,5-bisphosphate binding"/>
    <property type="evidence" value="ECO:0007669"/>
    <property type="project" value="InterPro"/>
</dbReference>
<organism evidence="5">
    <name type="scientific">Salix viminalis</name>
    <name type="common">Common osier</name>
    <name type="synonym">Basket willow</name>
    <dbReference type="NCBI Taxonomy" id="40686"/>
    <lineage>
        <taxon>Eukaryota</taxon>
        <taxon>Viridiplantae</taxon>
        <taxon>Streptophyta</taxon>
        <taxon>Embryophyta</taxon>
        <taxon>Tracheophyta</taxon>
        <taxon>Spermatophyta</taxon>
        <taxon>Magnoliopsida</taxon>
        <taxon>eudicotyledons</taxon>
        <taxon>Gunneridae</taxon>
        <taxon>Pentapetalae</taxon>
        <taxon>rosids</taxon>
        <taxon>fabids</taxon>
        <taxon>Malpighiales</taxon>
        <taxon>Salicaceae</taxon>
        <taxon>Saliceae</taxon>
        <taxon>Salix</taxon>
    </lineage>
</organism>
<dbReference type="InterPro" id="IPR004140">
    <property type="entry name" value="Exo70"/>
</dbReference>
<evidence type="ECO:0000313" key="5">
    <source>
        <dbReference type="EMBL" id="VFU60078.1"/>
    </source>
</evidence>
<sequence length="195" mass="22547">MVQKVENSELQFILGEEVDSRAQLGIPTACDELQESPIRMLSRKPMWRKKFRSFYHGFEKVCRAQTACSIPDDQLREDLRNSISLKVNHAYQKFVERDTDQLLNFGKAISVPNEPENLSPILDISYSRYRFYILRIVLELKWTAVSFSECWLTLQGQHFAAFMNAITTSRSHPSPGGKIHHLTKHLMNYLNDLAG</sequence>
<accession>A0A6N2NFK3</accession>
<evidence type="ECO:0000256" key="3">
    <source>
        <dbReference type="RuleBase" id="RU365026"/>
    </source>
</evidence>
<dbReference type="SUPFAM" id="SSF74788">
    <property type="entry name" value="Cullin repeat-like"/>
    <property type="match status" value="2"/>
</dbReference>
<keyword evidence="2 3" id="KW-0813">Transport</keyword>
<dbReference type="GO" id="GO:0000145">
    <property type="term" value="C:exocyst"/>
    <property type="evidence" value="ECO:0007669"/>
    <property type="project" value="InterPro"/>
</dbReference>
<comment type="similarity">
    <text evidence="1 3">Belongs to the EXO70 family.</text>
</comment>
<feature type="domain" description="Exocyst complex subunit Exo70 C-terminal" evidence="4">
    <location>
        <begin position="42"/>
        <end position="118"/>
    </location>
</feature>
<dbReference type="AlphaFoldDB" id="A0A6N2NFK3"/>
<dbReference type="PANTHER" id="PTHR12542">
    <property type="entry name" value="EXOCYST COMPLEX PROTEIN EXO70"/>
    <property type="match status" value="1"/>
</dbReference>
<dbReference type="GO" id="GO:0006887">
    <property type="term" value="P:exocytosis"/>
    <property type="evidence" value="ECO:0007669"/>
    <property type="project" value="UniProtKB-KW"/>
</dbReference>
<dbReference type="InterPro" id="IPR016159">
    <property type="entry name" value="Cullin_repeat-like_dom_sf"/>
</dbReference>
<dbReference type="PANTHER" id="PTHR12542:SF49">
    <property type="entry name" value="EXOCYST SUBUNIT EXO70 FAMILY PROTEIN"/>
    <property type="match status" value="1"/>
</dbReference>
<evidence type="ECO:0000259" key="4">
    <source>
        <dbReference type="Pfam" id="PF03081"/>
    </source>
</evidence>
<gene>
    <name evidence="5" type="ORF">SVIM_LOCUS444575</name>
</gene>
<comment type="function">
    <text evidence="3">Component of the exocyst complex.</text>
</comment>
<proteinExistence type="inferred from homology"/>
<dbReference type="Gene3D" id="1.20.1280.170">
    <property type="entry name" value="Exocyst complex component Exo70"/>
    <property type="match status" value="1"/>
</dbReference>
<protein>
    <recommendedName>
        <fullName evidence="3">Exocyst subunit Exo70 family protein</fullName>
    </recommendedName>
</protein>
<dbReference type="EMBL" id="CAADRP010002041">
    <property type="protein sequence ID" value="VFU60078.1"/>
    <property type="molecule type" value="Genomic_DNA"/>
</dbReference>
<name>A0A6N2NFK3_SALVM</name>
<keyword evidence="3" id="KW-0653">Protein transport</keyword>
<dbReference type="Pfam" id="PF03081">
    <property type="entry name" value="Exo70_C"/>
    <property type="match status" value="1"/>
</dbReference>